<reference evidence="8" key="1">
    <citation type="submission" date="2019-11" db="EMBL/GenBank/DDBJ databases">
        <authorList>
            <person name="Feng L."/>
        </authorList>
    </citation>
    <scope>NUCLEOTIDE SEQUENCE</scope>
    <source>
        <strain evidence="8">CParaputrificumLFYP93</strain>
    </source>
</reference>
<dbReference type="GO" id="GO:0005737">
    <property type="term" value="C:cytoplasm"/>
    <property type="evidence" value="ECO:0007669"/>
    <property type="project" value="UniProtKB-SubCell"/>
</dbReference>
<comment type="similarity">
    <text evidence="2">Belongs to the glycosyl hydrolase 13 family.</text>
</comment>
<dbReference type="Pfam" id="PF00128">
    <property type="entry name" value="Alpha-amylase"/>
    <property type="match status" value="1"/>
</dbReference>
<dbReference type="SMART" id="SM00642">
    <property type="entry name" value="Aamy"/>
    <property type="match status" value="1"/>
</dbReference>
<sequence>MNFKDKVVYQIYPKSFKDTNGNGVGDLRGVIEKLDYIKELGADYIWLTPFYCSPQKDNGYDISDYYNIDPMYGTMDDFEELSRECKKRGIDLMLDMVFNHTSTEHEWFKRALNGEKKYKDYYIFKKGKANGEPPTNWESKFGGNAWEYVEDLGEYYLHLFDVTQADLNWDNPELREEIYKVVNFWIDKGVRGFRLDVINLISKESTFEDDNIGDGRRFYTDGPNIHKYLKELNENTFGRYENIITVGEMSSTTIENCLKYSNPNEKELSMVFNFHHLKVDYVNGSKWNIKDFDFMELKELFNKWQTEMIKGDGCTAVFWCNHDQQRINSRFCDVKNYHRESSTMLANAIHLMSGVPYIYQGEEIGMTNPEFTSISQYVDVESINFFNMKKEEGVDEEVILDILRKRSRDNSRTPMQWDESENSGFTEGKPWISLSSNYKDINVKKALSDNKSIYYYYKKLIEIRKNEAVIRDGDYKLLLKDNDKVYAYERSLNNEKVISVNNFYGEECTINLVDEIKHNNNFEILISNYDFNHNDLSNIKLRPYEAFAIKLK</sequence>
<dbReference type="InterPro" id="IPR045857">
    <property type="entry name" value="O16G_dom_2"/>
</dbReference>
<dbReference type="Gene3D" id="3.20.20.80">
    <property type="entry name" value="Glycosidases"/>
    <property type="match status" value="1"/>
</dbReference>
<dbReference type="PANTHER" id="PTHR10357:SF217">
    <property type="entry name" value="TREHALOSE-6-PHOSPHATE HYDROLASE"/>
    <property type="match status" value="1"/>
</dbReference>
<dbReference type="GO" id="GO:0005993">
    <property type="term" value="P:trehalose catabolic process"/>
    <property type="evidence" value="ECO:0007669"/>
    <property type="project" value="InterPro"/>
</dbReference>
<keyword evidence="3" id="KW-0963">Cytoplasm</keyword>
<evidence type="ECO:0000256" key="3">
    <source>
        <dbReference type="ARBA" id="ARBA00022490"/>
    </source>
</evidence>
<evidence type="ECO:0000259" key="7">
    <source>
        <dbReference type="SMART" id="SM00642"/>
    </source>
</evidence>
<dbReference type="Gene3D" id="2.60.40.1180">
    <property type="entry name" value="Golgi alpha-mannosidase II"/>
    <property type="match status" value="1"/>
</dbReference>
<evidence type="ECO:0000256" key="4">
    <source>
        <dbReference type="ARBA" id="ARBA00022801"/>
    </source>
</evidence>
<evidence type="ECO:0000256" key="1">
    <source>
        <dbReference type="ARBA" id="ARBA00004496"/>
    </source>
</evidence>
<dbReference type="CDD" id="cd11333">
    <property type="entry name" value="AmyAc_SI_OligoGlu_DGase"/>
    <property type="match status" value="1"/>
</dbReference>
<keyword evidence="4 8" id="KW-0378">Hydrolase</keyword>
<feature type="domain" description="Glycosyl hydrolase family 13 catalytic" evidence="7">
    <location>
        <begin position="10"/>
        <end position="412"/>
    </location>
</feature>
<dbReference type="Gene3D" id="3.90.400.10">
    <property type="entry name" value="Oligo-1,6-glucosidase, Domain 2"/>
    <property type="match status" value="1"/>
</dbReference>
<dbReference type="SUPFAM" id="SSF51011">
    <property type="entry name" value="Glycosyl hydrolase domain"/>
    <property type="match status" value="1"/>
</dbReference>
<dbReference type="PANTHER" id="PTHR10357">
    <property type="entry name" value="ALPHA-AMYLASE FAMILY MEMBER"/>
    <property type="match status" value="1"/>
</dbReference>
<dbReference type="FunFam" id="3.90.400.10:FF:000002">
    <property type="entry name" value="Sucrose isomerase"/>
    <property type="match status" value="1"/>
</dbReference>
<name>A0A6N3G2Q2_9CLOT</name>
<dbReference type="GO" id="GO:0004556">
    <property type="term" value="F:alpha-amylase activity"/>
    <property type="evidence" value="ECO:0007669"/>
    <property type="project" value="TreeGrafter"/>
</dbReference>
<evidence type="ECO:0000256" key="6">
    <source>
        <dbReference type="NCBIfam" id="TIGR02403"/>
    </source>
</evidence>
<gene>
    <name evidence="8" type="primary">treA_1</name>
    <name evidence="8" type="ORF">CPLFYP93_02818</name>
</gene>
<dbReference type="Pfam" id="PF23915">
    <property type="entry name" value="SusG_C"/>
    <property type="match status" value="1"/>
</dbReference>
<dbReference type="NCBIfam" id="TIGR02403">
    <property type="entry name" value="trehalose_treC"/>
    <property type="match status" value="1"/>
</dbReference>
<dbReference type="EMBL" id="CACRTV010000068">
    <property type="protein sequence ID" value="VYU57979.1"/>
    <property type="molecule type" value="Genomic_DNA"/>
</dbReference>
<dbReference type="InterPro" id="IPR056300">
    <property type="entry name" value="SusG-like_C"/>
</dbReference>
<dbReference type="InterPro" id="IPR017853">
    <property type="entry name" value="GH"/>
</dbReference>
<dbReference type="FunFam" id="3.20.20.80:FF:000014">
    <property type="entry name" value="Alpha,alpha-phosphotrehalase"/>
    <property type="match status" value="1"/>
</dbReference>
<dbReference type="GO" id="GO:0008788">
    <property type="term" value="F:alpha,alpha-phosphotrehalase activity"/>
    <property type="evidence" value="ECO:0007669"/>
    <property type="project" value="UniProtKB-UniRule"/>
</dbReference>
<proteinExistence type="inferred from homology"/>
<comment type="subcellular location">
    <subcellularLocation>
        <location evidence="1">Cytoplasm</location>
    </subcellularLocation>
</comment>
<keyword evidence="5 8" id="KW-0326">Glycosidase</keyword>
<accession>A0A6N3G2Q2</accession>
<evidence type="ECO:0000256" key="5">
    <source>
        <dbReference type="ARBA" id="ARBA00023295"/>
    </source>
</evidence>
<protein>
    <recommendedName>
        <fullName evidence="6">Alpha,alpha-phosphotrehalase</fullName>
        <ecNumber evidence="6">3.2.1.93</ecNumber>
    </recommendedName>
</protein>
<dbReference type="InterPro" id="IPR012769">
    <property type="entry name" value="Trehalose_TreC"/>
</dbReference>
<dbReference type="SUPFAM" id="SSF51445">
    <property type="entry name" value="(Trans)glycosidases"/>
    <property type="match status" value="1"/>
</dbReference>
<dbReference type="InterPro" id="IPR006047">
    <property type="entry name" value="GH13_cat_dom"/>
</dbReference>
<dbReference type="FunFam" id="2.60.40.1180:FF:000007">
    <property type="entry name" value="Sucrose isomerase"/>
    <property type="match status" value="1"/>
</dbReference>
<dbReference type="AlphaFoldDB" id="A0A6N3G2Q2"/>
<dbReference type="InterPro" id="IPR013780">
    <property type="entry name" value="Glyco_hydro_b"/>
</dbReference>
<evidence type="ECO:0000313" key="8">
    <source>
        <dbReference type="EMBL" id="VYU57979.1"/>
    </source>
</evidence>
<dbReference type="NCBIfam" id="NF008183">
    <property type="entry name" value="PRK10933.1"/>
    <property type="match status" value="1"/>
</dbReference>
<dbReference type="EC" id="3.2.1.93" evidence="6"/>
<organism evidence="8">
    <name type="scientific">Clostridium paraputrificum</name>
    <dbReference type="NCBI Taxonomy" id="29363"/>
    <lineage>
        <taxon>Bacteria</taxon>
        <taxon>Bacillati</taxon>
        <taxon>Bacillota</taxon>
        <taxon>Clostridia</taxon>
        <taxon>Eubacteriales</taxon>
        <taxon>Clostridiaceae</taxon>
        <taxon>Clostridium</taxon>
    </lineage>
</organism>
<evidence type="ECO:0000256" key="2">
    <source>
        <dbReference type="ARBA" id="ARBA00008061"/>
    </source>
</evidence>